<gene>
    <name evidence="2" type="ORF">G8E10_09115</name>
    <name evidence="3" type="ORF">G8E10_09450</name>
</gene>
<keyword evidence="1" id="KW-1133">Transmembrane helix</keyword>
<comment type="caution">
    <text evidence="3">The sequence shown here is derived from an EMBL/GenBank/DDBJ whole genome shotgun (WGS) entry which is preliminary data.</text>
</comment>
<dbReference type="AlphaFoldDB" id="A0AA44CAK2"/>
<keyword evidence="4" id="KW-1185">Reference proteome</keyword>
<keyword evidence="1" id="KW-0472">Membrane</keyword>
<dbReference type="EMBL" id="JAANCM010000004">
    <property type="protein sequence ID" value="NHT75904.1"/>
    <property type="molecule type" value="Genomic_DNA"/>
</dbReference>
<dbReference type="RefSeq" id="WP_167128246.1">
    <property type="nucleotide sequence ID" value="NZ_JAANCM010000004.1"/>
</dbReference>
<proteinExistence type="predicted"/>
<keyword evidence="1" id="KW-0812">Transmembrane</keyword>
<protein>
    <submittedName>
        <fullName evidence="3">Uncharacterized protein</fullName>
    </submittedName>
</protein>
<evidence type="ECO:0000313" key="2">
    <source>
        <dbReference type="EMBL" id="NHT75904.1"/>
    </source>
</evidence>
<evidence type="ECO:0000313" key="4">
    <source>
        <dbReference type="Proteomes" id="UP001155840"/>
    </source>
</evidence>
<name>A0AA44CAK2_9HYPH</name>
<evidence type="ECO:0000256" key="1">
    <source>
        <dbReference type="SAM" id="Phobius"/>
    </source>
</evidence>
<dbReference type="EMBL" id="JAANCM010000004">
    <property type="protein sequence ID" value="NHT75964.1"/>
    <property type="molecule type" value="Genomic_DNA"/>
</dbReference>
<reference evidence="3" key="1">
    <citation type="submission" date="2020-03" db="EMBL/GenBank/DDBJ databases">
        <title>Ferranicluibacter endophyticum gen. nov., sp. nov., a new genus isolated from Rubus ulmifolius Schott. stem.</title>
        <authorList>
            <person name="Roca-Couso R."/>
            <person name="Flores-Felix J.D."/>
            <person name="Igual J.M."/>
            <person name="Rivas R."/>
        </authorList>
    </citation>
    <scope>NUCLEOTIDE SEQUENCE</scope>
    <source>
        <strain evidence="3">CRRU44</strain>
    </source>
</reference>
<organism evidence="3 4">
    <name type="scientific">Ferranicluibacter rubi</name>
    <dbReference type="NCBI Taxonomy" id="2715133"/>
    <lineage>
        <taxon>Bacteria</taxon>
        <taxon>Pseudomonadati</taxon>
        <taxon>Pseudomonadota</taxon>
        <taxon>Alphaproteobacteria</taxon>
        <taxon>Hyphomicrobiales</taxon>
        <taxon>Rhizobiaceae</taxon>
        <taxon>Ferranicluibacter</taxon>
    </lineage>
</organism>
<accession>A0AA44CAK2</accession>
<evidence type="ECO:0000313" key="3">
    <source>
        <dbReference type="EMBL" id="NHT75964.1"/>
    </source>
</evidence>
<feature type="transmembrane region" description="Helical" evidence="1">
    <location>
        <begin position="6"/>
        <end position="30"/>
    </location>
</feature>
<sequence length="45" mass="4971">MIPYWLLIAAMASLAVGIVGMTVALMTIAVREARKDHLSGRFPWI</sequence>
<dbReference type="Proteomes" id="UP001155840">
    <property type="component" value="Unassembled WGS sequence"/>
</dbReference>